<gene>
    <name evidence="4" type="ORF">FLT43_26800</name>
    <name evidence="3" type="ORF">M5W83_25685</name>
</gene>
<dbReference type="AlphaFoldDB" id="A0AAP9DZ88"/>
<organism evidence="4 5">
    <name type="scientific">Paenibacillus thiaminolyticus</name>
    <name type="common">Bacillus thiaminolyticus</name>
    <dbReference type="NCBI Taxonomy" id="49283"/>
    <lineage>
        <taxon>Bacteria</taxon>
        <taxon>Bacillati</taxon>
        <taxon>Bacillota</taxon>
        <taxon>Bacilli</taxon>
        <taxon>Bacillales</taxon>
        <taxon>Paenibacillaceae</taxon>
        <taxon>Paenibacillus</taxon>
    </lineage>
</organism>
<dbReference type="Gene3D" id="1.10.10.60">
    <property type="entry name" value="Homeodomain-like"/>
    <property type="match status" value="1"/>
</dbReference>
<proteinExistence type="inferred from homology"/>
<dbReference type="Gene3D" id="1.10.10.10">
    <property type="entry name" value="Winged helix-like DNA-binding domain superfamily/Winged helix DNA-binding domain"/>
    <property type="match status" value="1"/>
</dbReference>
<dbReference type="SUPFAM" id="SSF46689">
    <property type="entry name" value="Homeodomain-like"/>
    <property type="match status" value="1"/>
</dbReference>
<sequence length="126" mass="14260">MPNKKYDASEKLVIIGEIESGEIGVKAAAKKYGISKTTLVKWRRRYKVYGYEGLEKQNHNRSYSAGLKLQAVDYIEGGLSQYQIIDKYKIASRTQLSNWIKEYNRHSSLKAYSGGAKAMTKGRSTT</sequence>
<dbReference type="Proteomes" id="UP000315377">
    <property type="component" value="Chromosome"/>
</dbReference>
<reference evidence="3 6" key="2">
    <citation type="submission" date="2022-05" db="EMBL/GenBank/DDBJ databases">
        <title>Genome Sequencing of Bee-Associated Microbes.</title>
        <authorList>
            <person name="Dunlap C."/>
        </authorList>
    </citation>
    <scope>NUCLEOTIDE SEQUENCE [LARGE SCALE GENOMIC DNA]</scope>
    <source>
        <strain evidence="3 6">NRRL B-14613</strain>
    </source>
</reference>
<dbReference type="InterPro" id="IPR052057">
    <property type="entry name" value="IS150/IS1296_orfA-like"/>
</dbReference>
<reference evidence="4 5" key="1">
    <citation type="submission" date="2019-07" db="EMBL/GenBank/DDBJ databases">
        <title>Paenibacillus thiaminolyticus NRRL B-4156.</title>
        <authorList>
            <person name="Hehnly C."/>
            <person name="Zhang L."/>
        </authorList>
    </citation>
    <scope>NUCLEOTIDE SEQUENCE [LARGE SCALE GENOMIC DNA]</scope>
    <source>
        <strain evidence="4 5">NRRL B-4156</strain>
    </source>
</reference>
<dbReference type="PANTHER" id="PTHR33795:SF1">
    <property type="entry name" value="INSERTION ELEMENT IS150 PROTEIN INSJ"/>
    <property type="match status" value="1"/>
</dbReference>
<dbReference type="RefSeq" id="WP_087442950.1">
    <property type="nucleotide sequence ID" value="NZ_CABMNB010000029.1"/>
</dbReference>
<feature type="domain" description="Insertion element IS150 protein InsJ-like helix-turn-helix" evidence="2">
    <location>
        <begin position="10"/>
        <end position="58"/>
    </location>
</feature>
<evidence type="ECO:0000313" key="5">
    <source>
        <dbReference type="Proteomes" id="UP000315377"/>
    </source>
</evidence>
<dbReference type="EMBL" id="JAMDMM010000059">
    <property type="protein sequence ID" value="MCY9610546.1"/>
    <property type="molecule type" value="Genomic_DNA"/>
</dbReference>
<evidence type="ECO:0000313" key="3">
    <source>
        <dbReference type="EMBL" id="MCY9610546.1"/>
    </source>
</evidence>
<evidence type="ECO:0000313" key="6">
    <source>
        <dbReference type="Proteomes" id="UP001209276"/>
    </source>
</evidence>
<evidence type="ECO:0000256" key="1">
    <source>
        <dbReference type="ARBA" id="ARBA00038232"/>
    </source>
</evidence>
<dbReference type="InterPro" id="IPR010921">
    <property type="entry name" value="Trp_repressor/repl_initiator"/>
</dbReference>
<evidence type="ECO:0000313" key="4">
    <source>
        <dbReference type="EMBL" id="QDM46665.1"/>
    </source>
</evidence>
<dbReference type="InterPro" id="IPR009057">
    <property type="entry name" value="Homeodomain-like_sf"/>
</dbReference>
<evidence type="ECO:0000259" key="2">
    <source>
        <dbReference type="Pfam" id="PF13518"/>
    </source>
</evidence>
<accession>A0AAP9DZ88</accession>
<dbReference type="Proteomes" id="UP001209276">
    <property type="component" value="Unassembled WGS sequence"/>
</dbReference>
<dbReference type="InterPro" id="IPR055247">
    <property type="entry name" value="InsJ-like_HTH"/>
</dbReference>
<comment type="similarity">
    <text evidence="1">Belongs to the IS150/IS1296 orfA family.</text>
</comment>
<dbReference type="GeneID" id="76999574"/>
<dbReference type="InterPro" id="IPR036388">
    <property type="entry name" value="WH-like_DNA-bd_sf"/>
</dbReference>
<dbReference type="Pfam" id="PF13518">
    <property type="entry name" value="HTH_28"/>
    <property type="match status" value="1"/>
</dbReference>
<keyword evidence="6" id="KW-1185">Reference proteome</keyword>
<protein>
    <submittedName>
        <fullName evidence="3">Helix-turn-helix domain-containing protein</fullName>
    </submittedName>
    <submittedName>
        <fullName evidence="4">Transposase</fullName>
    </submittedName>
</protein>
<name>A0AAP9DZ88_PANTH</name>
<dbReference type="SUPFAM" id="SSF48295">
    <property type="entry name" value="TrpR-like"/>
    <property type="match status" value="1"/>
</dbReference>
<dbReference type="GO" id="GO:0043565">
    <property type="term" value="F:sequence-specific DNA binding"/>
    <property type="evidence" value="ECO:0007669"/>
    <property type="project" value="InterPro"/>
</dbReference>
<dbReference type="EMBL" id="CP041405">
    <property type="protein sequence ID" value="QDM46665.1"/>
    <property type="molecule type" value="Genomic_DNA"/>
</dbReference>
<dbReference type="PANTHER" id="PTHR33795">
    <property type="entry name" value="INSERTION ELEMENT IS150 PROTEIN INSJ"/>
    <property type="match status" value="1"/>
</dbReference>